<feature type="non-terminal residue" evidence="2">
    <location>
        <position position="1"/>
    </location>
</feature>
<dbReference type="Gene3D" id="4.10.410.10">
    <property type="entry name" value="Pancreatic trypsin inhibitor Kunitz domain"/>
    <property type="match status" value="1"/>
</dbReference>
<reference evidence="2" key="1">
    <citation type="journal article" date="2017" name="Ticks Tick Borne Dis.">
        <title>An insight into the sialome of Hyalomma excavatum.</title>
        <authorList>
            <person name="Ribeiro J.M."/>
            <person name="Slovak M."/>
            <person name="Francischetti I.M."/>
        </authorList>
    </citation>
    <scope>NUCLEOTIDE SEQUENCE</scope>
    <source>
        <strain evidence="2">Samish</strain>
        <tissue evidence="2">Salivary glands</tissue>
    </source>
</reference>
<protein>
    <submittedName>
        <fullName evidence="2">Putative thrombospondin-related adhesive protein</fullName>
    </submittedName>
</protein>
<dbReference type="CDD" id="cd00109">
    <property type="entry name" value="Kunitz-type"/>
    <property type="match status" value="1"/>
</dbReference>
<sequence length="286" mass="33016">PTSYFSPLTDGAQKEDRCLKEATVEDCDTVLLSWSYNNETNECDKGFVCYGCYNRFDTFYDCFNTCNIVSIPHPKPILTRHPKPPRKPKSKPIPMSCRYWLIRGGCCQDTWLGFERNFFGVIYRQLYYTGCRHDKDRVFVYEFSQRRCREVKNYFNGRRQDKTENNSIRPSDTERGCHHTRPVPSISKPSLPSNQNKPPQPNNHSNSVQPGNAARPRAPNKPSKPEKPKHPSDSTRPKYLETVNVLPHPVQTTKRPTNTNATNPELPRKPPKHDGSEVSRVRPRLP</sequence>
<feature type="compositionally biased region" description="Basic and acidic residues" evidence="1">
    <location>
        <begin position="266"/>
        <end position="280"/>
    </location>
</feature>
<dbReference type="AlphaFoldDB" id="A0A131XJA6"/>
<dbReference type="SUPFAM" id="SSF57362">
    <property type="entry name" value="BPTI-like"/>
    <property type="match status" value="1"/>
</dbReference>
<evidence type="ECO:0000313" key="2">
    <source>
        <dbReference type="EMBL" id="JAP67203.1"/>
    </source>
</evidence>
<name>A0A131XJA6_9ACAR</name>
<dbReference type="EMBL" id="GEFH01001378">
    <property type="protein sequence ID" value="JAP67203.1"/>
    <property type="molecule type" value="mRNA"/>
</dbReference>
<feature type="compositionally biased region" description="Basic and acidic residues" evidence="1">
    <location>
        <begin position="223"/>
        <end position="239"/>
    </location>
</feature>
<feature type="region of interest" description="Disordered" evidence="1">
    <location>
        <begin position="159"/>
        <end position="286"/>
    </location>
</feature>
<evidence type="ECO:0000256" key="1">
    <source>
        <dbReference type="SAM" id="MobiDB-lite"/>
    </source>
</evidence>
<dbReference type="InterPro" id="IPR036880">
    <property type="entry name" value="Kunitz_BPTI_sf"/>
</dbReference>
<organism evidence="2">
    <name type="scientific">Hyalomma excavatum</name>
    <dbReference type="NCBI Taxonomy" id="257692"/>
    <lineage>
        <taxon>Eukaryota</taxon>
        <taxon>Metazoa</taxon>
        <taxon>Ecdysozoa</taxon>
        <taxon>Arthropoda</taxon>
        <taxon>Chelicerata</taxon>
        <taxon>Arachnida</taxon>
        <taxon>Acari</taxon>
        <taxon>Parasitiformes</taxon>
        <taxon>Ixodida</taxon>
        <taxon>Ixodoidea</taxon>
        <taxon>Ixodidae</taxon>
        <taxon>Hyalomminae</taxon>
        <taxon>Hyalomma</taxon>
    </lineage>
</organism>
<feature type="compositionally biased region" description="Low complexity" evidence="1">
    <location>
        <begin position="187"/>
        <end position="207"/>
    </location>
</feature>
<feature type="compositionally biased region" description="Polar residues" evidence="1">
    <location>
        <begin position="250"/>
        <end position="263"/>
    </location>
</feature>
<dbReference type="GO" id="GO:0004867">
    <property type="term" value="F:serine-type endopeptidase inhibitor activity"/>
    <property type="evidence" value="ECO:0007669"/>
    <property type="project" value="InterPro"/>
</dbReference>
<accession>A0A131XJA6</accession>
<proteinExistence type="evidence at transcript level"/>